<feature type="signal peptide" evidence="2">
    <location>
        <begin position="1"/>
        <end position="27"/>
    </location>
</feature>
<dbReference type="EMBL" id="VFPO01000001">
    <property type="protein sequence ID" value="TQM69501.1"/>
    <property type="molecule type" value="Genomic_DNA"/>
</dbReference>
<evidence type="ECO:0000313" key="4">
    <source>
        <dbReference type="Proteomes" id="UP000316706"/>
    </source>
</evidence>
<dbReference type="RefSeq" id="WP_141969707.1">
    <property type="nucleotide sequence ID" value="NZ_VFPO01000001.1"/>
</dbReference>
<keyword evidence="1" id="KW-1133">Transmembrane helix</keyword>
<feature type="chain" id="PRO_5022018093" description="TLP18.3/Psb32/MOLO-1 phosphatase superfamily protein" evidence="2">
    <location>
        <begin position="28"/>
        <end position="428"/>
    </location>
</feature>
<dbReference type="OrthoDB" id="3429848at2"/>
<proteinExistence type="predicted"/>
<keyword evidence="2" id="KW-0732">Signal</keyword>
<keyword evidence="1" id="KW-0472">Membrane</keyword>
<name>A0A543IFZ1_9ACTN</name>
<sequence>MRRAGVPAAFALLLALALLTSTAPAAADDPPHAHHRLDRVSAALAEDPLFVDPDVGHALGKRDRDRVRRAIRETARRLGTPAYVVVIPNPTASESQGRDKAFLFALHERSGRDGLYLMVNSYGGLTSEAFRVPRRYRYSVLDEDEPGSSRPPDDERRFDGLAERIVQRLNGYATAPTASPTMPTTYSTPDPFGEENRLTPAEPEISGPFFTGLLVAGPVAAVLLYWAGLAVLALVRAGRPSKERRRTPRFGRLGAEPGMRRLRRQAAKDVARLREALVTTEAEQGRRYAVCAYDAAQILYDDAKDDEERAIDLVGAIVLARQGLLALLRDTDSPPVPCLVNPLHGESAARRRLTLIHDDALPHRAPLCASCADRQERFGVTEASLLRIPGPGGRRPHLAVPGVWRDTAWGARGRKNFLPRVMRYLGVD</sequence>
<feature type="transmembrane region" description="Helical" evidence="1">
    <location>
        <begin position="209"/>
        <end position="235"/>
    </location>
</feature>
<evidence type="ECO:0000256" key="2">
    <source>
        <dbReference type="SAM" id="SignalP"/>
    </source>
</evidence>
<evidence type="ECO:0000256" key="1">
    <source>
        <dbReference type="SAM" id="Phobius"/>
    </source>
</evidence>
<dbReference type="AlphaFoldDB" id="A0A543IFZ1"/>
<keyword evidence="4" id="KW-1185">Reference proteome</keyword>
<organism evidence="3 4">
    <name type="scientific">Actinomadura hallensis</name>
    <dbReference type="NCBI Taxonomy" id="337895"/>
    <lineage>
        <taxon>Bacteria</taxon>
        <taxon>Bacillati</taxon>
        <taxon>Actinomycetota</taxon>
        <taxon>Actinomycetes</taxon>
        <taxon>Streptosporangiales</taxon>
        <taxon>Thermomonosporaceae</taxon>
        <taxon>Actinomadura</taxon>
    </lineage>
</organism>
<evidence type="ECO:0000313" key="3">
    <source>
        <dbReference type="EMBL" id="TQM69501.1"/>
    </source>
</evidence>
<comment type="caution">
    <text evidence="3">The sequence shown here is derived from an EMBL/GenBank/DDBJ whole genome shotgun (WGS) entry which is preliminary data.</text>
</comment>
<gene>
    <name evidence="3" type="ORF">FHX41_3196</name>
</gene>
<dbReference type="Proteomes" id="UP000316706">
    <property type="component" value="Unassembled WGS sequence"/>
</dbReference>
<reference evidence="3 4" key="1">
    <citation type="submission" date="2019-06" db="EMBL/GenBank/DDBJ databases">
        <title>Sequencing the genomes of 1000 actinobacteria strains.</title>
        <authorList>
            <person name="Klenk H.-P."/>
        </authorList>
    </citation>
    <scope>NUCLEOTIDE SEQUENCE [LARGE SCALE GENOMIC DNA]</scope>
    <source>
        <strain evidence="3 4">DSM 45043</strain>
    </source>
</reference>
<protein>
    <recommendedName>
        <fullName evidence="5">TLP18.3/Psb32/MOLO-1 phosphatase superfamily protein</fullName>
    </recommendedName>
</protein>
<keyword evidence="1" id="KW-0812">Transmembrane</keyword>
<accession>A0A543IFZ1</accession>
<evidence type="ECO:0008006" key="5">
    <source>
        <dbReference type="Google" id="ProtNLM"/>
    </source>
</evidence>